<sequence>MDGKLIRRALEHAEQHVVECEPLIEGQRALAASLPSGEARDEAERLLREFEALQAEQIAHRDRLQAELGRIAPGLMSAEVLDEIVFAHVVAHGQTSAPSDEMIAALAKCAGASELHVRARFAEILAEGWSDFDFHGPYRLRKKLVAEAMRRGVPVRGYIAAVLHGAKEARAGEPVVAAPLQPPTPQ</sequence>
<keyword evidence="3" id="KW-1185">Reference proteome</keyword>
<feature type="coiled-coil region" evidence="1">
    <location>
        <begin position="36"/>
        <end position="63"/>
    </location>
</feature>
<evidence type="ECO:0000313" key="3">
    <source>
        <dbReference type="Proteomes" id="UP000637002"/>
    </source>
</evidence>
<proteinExistence type="predicted"/>
<dbReference type="Proteomes" id="UP000637002">
    <property type="component" value="Unassembled WGS sequence"/>
</dbReference>
<reference evidence="2" key="2">
    <citation type="submission" date="2020-09" db="EMBL/GenBank/DDBJ databases">
        <authorList>
            <person name="Sun Q."/>
            <person name="Zhou Y."/>
        </authorList>
    </citation>
    <scope>NUCLEOTIDE SEQUENCE</scope>
    <source>
        <strain evidence="2">CGMCC 1.12919</strain>
    </source>
</reference>
<dbReference type="AlphaFoldDB" id="A0A916XMT7"/>
<name>A0A916XMT7_9HYPH</name>
<protein>
    <submittedName>
        <fullName evidence="2">Uncharacterized protein</fullName>
    </submittedName>
</protein>
<comment type="caution">
    <text evidence="2">The sequence shown here is derived from an EMBL/GenBank/DDBJ whole genome shotgun (WGS) entry which is preliminary data.</text>
</comment>
<dbReference type="RefSeq" id="WP_188612112.1">
    <property type="nucleotide sequence ID" value="NZ_BMGG01000010.1"/>
</dbReference>
<accession>A0A916XMT7</accession>
<reference evidence="2" key="1">
    <citation type="journal article" date="2014" name="Int. J. Syst. Evol. Microbiol.">
        <title>Complete genome sequence of Corynebacterium casei LMG S-19264T (=DSM 44701T), isolated from a smear-ripened cheese.</title>
        <authorList>
            <consortium name="US DOE Joint Genome Institute (JGI-PGF)"/>
            <person name="Walter F."/>
            <person name="Albersmeier A."/>
            <person name="Kalinowski J."/>
            <person name="Ruckert C."/>
        </authorList>
    </citation>
    <scope>NUCLEOTIDE SEQUENCE</scope>
    <source>
        <strain evidence="2">CGMCC 1.12919</strain>
    </source>
</reference>
<evidence type="ECO:0000313" key="2">
    <source>
        <dbReference type="EMBL" id="GGC87875.1"/>
    </source>
</evidence>
<dbReference type="EMBL" id="BMGG01000010">
    <property type="protein sequence ID" value="GGC87875.1"/>
    <property type="molecule type" value="Genomic_DNA"/>
</dbReference>
<gene>
    <name evidence="2" type="ORF">GCM10010994_52320</name>
</gene>
<organism evidence="2 3">
    <name type="scientific">Chelatococcus reniformis</name>
    <dbReference type="NCBI Taxonomy" id="1494448"/>
    <lineage>
        <taxon>Bacteria</taxon>
        <taxon>Pseudomonadati</taxon>
        <taxon>Pseudomonadota</taxon>
        <taxon>Alphaproteobacteria</taxon>
        <taxon>Hyphomicrobiales</taxon>
        <taxon>Chelatococcaceae</taxon>
        <taxon>Chelatococcus</taxon>
    </lineage>
</organism>
<evidence type="ECO:0000256" key="1">
    <source>
        <dbReference type="SAM" id="Coils"/>
    </source>
</evidence>
<keyword evidence="1" id="KW-0175">Coiled coil</keyword>